<keyword evidence="2" id="KW-0472">Membrane</keyword>
<proteinExistence type="inferred from homology"/>
<dbReference type="InterPro" id="IPR027417">
    <property type="entry name" value="P-loop_NTPase"/>
</dbReference>
<reference evidence="4 5" key="1">
    <citation type="journal article" date="2015" name="Nature">
        <title>rRNA introns, odd ribosomes, and small enigmatic genomes across a large radiation of phyla.</title>
        <authorList>
            <person name="Brown C.T."/>
            <person name="Hug L.A."/>
            <person name="Thomas B.C."/>
            <person name="Sharon I."/>
            <person name="Castelle C.J."/>
            <person name="Singh A."/>
            <person name="Wilkins M.J."/>
            <person name="Williams K.H."/>
            <person name="Banfield J.F."/>
        </authorList>
    </citation>
    <scope>NUCLEOTIDE SEQUENCE [LARGE SCALE GENOMIC DNA]</scope>
</reference>
<dbReference type="CDD" id="cd01131">
    <property type="entry name" value="PilT"/>
    <property type="match status" value="1"/>
</dbReference>
<dbReference type="PATRIC" id="fig|1618429.3.peg.1054"/>
<evidence type="ECO:0000256" key="1">
    <source>
        <dbReference type="ARBA" id="ARBA00006611"/>
    </source>
</evidence>
<dbReference type="EMBL" id="LCBN01000064">
    <property type="protein sequence ID" value="KKS11780.1"/>
    <property type="molecule type" value="Genomic_DNA"/>
</dbReference>
<dbReference type="Proteomes" id="UP000034753">
    <property type="component" value="Unassembled WGS sequence"/>
</dbReference>
<keyword evidence="2" id="KW-1133">Transmembrane helix</keyword>
<dbReference type="GO" id="GO:0005524">
    <property type="term" value="F:ATP binding"/>
    <property type="evidence" value="ECO:0007669"/>
    <property type="project" value="InterPro"/>
</dbReference>
<dbReference type="Pfam" id="PF00437">
    <property type="entry name" value="T2SSE"/>
    <property type="match status" value="1"/>
</dbReference>
<evidence type="ECO:0000313" key="4">
    <source>
        <dbReference type="EMBL" id="KKS11780.1"/>
    </source>
</evidence>
<comment type="caution">
    <text evidence="4">The sequence shown here is derived from an EMBL/GenBank/DDBJ whole genome shotgun (WGS) entry which is preliminary data.</text>
</comment>
<evidence type="ECO:0000259" key="3">
    <source>
        <dbReference type="PROSITE" id="PS00662"/>
    </source>
</evidence>
<dbReference type="InterPro" id="IPR001482">
    <property type="entry name" value="T2SS/T4SS_dom"/>
</dbReference>
<comment type="similarity">
    <text evidence="1">Belongs to the GSP E family.</text>
</comment>
<evidence type="ECO:0000256" key="2">
    <source>
        <dbReference type="SAM" id="Phobius"/>
    </source>
</evidence>
<dbReference type="PANTHER" id="PTHR30486">
    <property type="entry name" value="TWITCHING MOTILITY PROTEIN PILT"/>
    <property type="match status" value="1"/>
</dbReference>
<feature type="transmembrane region" description="Helical" evidence="2">
    <location>
        <begin position="12"/>
        <end position="35"/>
    </location>
</feature>
<keyword evidence="2" id="KW-0812">Transmembrane</keyword>
<dbReference type="Gene3D" id="3.30.450.90">
    <property type="match status" value="1"/>
</dbReference>
<organism evidence="4 5">
    <name type="scientific">Candidatus Daviesbacteria bacterium GW2011_GWB1_41_5</name>
    <dbReference type="NCBI Taxonomy" id="1618429"/>
    <lineage>
        <taxon>Bacteria</taxon>
        <taxon>Candidatus Daviesiibacteriota</taxon>
    </lineage>
</organism>
<feature type="domain" description="Bacterial type II secretion system protein E" evidence="3">
    <location>
        <begin position="274"/>
        <end position="288"/>
    </location>
</feature>
<dbReference type="SUPFAM" id="SSF52540">
    <property type="entry name" value="P-loop containing nucleoside triphosphate hydrolases"/>
    <property type="match status" value="1"/>
</dbReference>
<dbReference type="NCBIfam" id="TIGR01420">
    <property type="entry name" value="pilT_fam"/>
    <property type="match status" value="1"/>
</dbReference>
<accession>A0A0G0WFS7</accession>
<dbReference type="AlphaFoldDB" id="A0A0G0WFS7"/>
<name>A0A0G0WFS7_9BACT</name>
<gene>
    <name evidence="4" type="ORF">UU67_C0064G0006</name>
</gene>
<dbReference type="InterPro" id="IPR050921">
    <property type="entry name" value="T4SS_GSP_E_ATPase"/>
</dbReference>
<sequence>MLNYQKTIKESRNILIGSAVALAIVAGGIISTPFIRSAYKGHKAQDLITQTSDSISGLEKEVNEVSELVKSNEFILFDDEETKLYGEINDSKRKASDLHLVVGYPPMVRLFGDLVPVTGADIISDSEIASLILSLLSPLQKQVFDSTFELDFAISFQSRARFRVNLFREKGHLSASLRLIPAVIPLWEELGLPPAVGKFSELRQGLILVTGPTGHGKSTTLASLINKINKERSSNIITIEDPIEYIYPKAKSIITQREMYLDTKTWSNALKAVLREDPDVVLVGEMRDFETIAATLTIAETGHLVFATLHTNSAAQSIDRIIDVFPEHQQPQIRLQLAAVLEAVVSQRLIPTVIPGRALAVELLLGNPALSSIIRDGKTHLIDNLIQTSAEMGMRTMEKSLVDLIVSNRVSFETAQNFSLRPDLLAKLVGGI</sequence>
<evidence type="ECO:0000313" key="5">
    <source>
        <dbReference type="Proteomes" id="UP000034753"/>
    </source>
</evidence>
<dbReference type="PANTHER" id="PTHR30486:SF16">
    <property type="entry name" value="TWITCHING MOTILITY PROTEIN PILT"/>
    <property type="match status" value="1"/>
</dbReference>
<dbReference type="PROSITE" id="PS00662">
    <property type="entry name" value="T2SP_E"/>
    <property type="match status" value="1"/>
</dbReference>
<dbReference type="InterPro" id="IPR006321">
    <property type="entry name" value="PilT/PilU"/>
</dbReference>
<protein>
    <submittedName>
        <fullName evidence="4">Twitching motility protein</fullName>
    </submittedName>
</protein>
<dbReference type="Gene3D" id="3.40.50.300">
    <property type="entry name" value="P-loop containing nucleotide triphosphate hydrolases"/>
    <property type="match status" value="1"/>
</dbReference>
<dbReference type="GO" id="GO:0016887">
    <property type="term" value="F:ATP hydrolysis activity"/>
    <property type="evidence" value="ECO:0007669"/>
    <property type="project" value="InterPro"/>
</dbReference>